<dbReference type="PANTHER" id="PTHR32176:SF120">
    <property type="entry name" value="PATATIN"/>
    <property type="match status" value="1"/>
</dbReference>
<proteinExistence type="predicted"/>
<accession>A0A835PC88</accession>
<protein>
    <submittedName>
        <fullName evidence="1">Uncharacterized protein</fullName>
    </submittedName>
</protein>
<dbReference type="Gene3D" id="3.40.1090.10">
    <property type="entry name" value="Cytosolic phospholipase A2 catalytic domain"/>
    <property type="match status" value="1"/>
</dbReference>
<organism evidence="1 2">
    <name type="scientific">Vanilla planifolia</name>
    <name type="common">Vanilla</name>
    <dbReference type="NCBI Taxonomy" id="51239"/>
    <lineage>
        <taxon>Eukaryota</taxon>
        <taxon>Viridiplantae</taxon>
        <taxon>Streptophyta</taxon>
        <taxon>Embryophyta</taxon>
        <taxon>Tracheophyta</taxon>
        <taxon>Spermatophyta</taxon>
        <taxon>Magnoliopsida</taxon>
        <taxon>Liliopsida</taxon>
        <taxon>Asparagales</taxon>
        <taxon>Orchidaceae</taxon>
        <taxon>Vanilloideae</taxon>
        <taxon>Vanilleae</taxon>
        <taxon>Vanilla</taxon>
    </lineage>
</organism>
<dbReference type="EMBL" id="JADCNM010000162">
    <property type="protein sequence ID" value="KAG0449730.1"/>
    <property type="molecule type" value="Genomic_DNA"/>
</dbReference>
<dbReference type="OrthoDB" id="1658288at2759"/>
<sequence>MEYGKFLVISLEMGSAKAEEKYSPRDSAKWRALRWLFCNGDTPIIDIFSEGSADMADILASTPFQTM</sequence>
<evidence type="ECO:0000313" key="2">
    <source>
        <dbReference type="Proteomes" id="UP000639772"/>
    </source>
</evidence>
<gene>
    <name evidence="1" type="ORF">HPP92_027162</name>
</gene>
<dbReference type="PANTHER" id="PTHR32176">
    <property type="entry name" value="XYLOSE ISOMERASE"/>
    <property type="match status" value="1"/>
</dbReference>
<dbReference type="AlphaFoldDB" id="A0A835PC88"/>
<evidence type="ECO:0000313" key="1">
    <source>
        <dbReference type="EMBL" id="KAG0449730.1"/>
    </source>
</evidence>
<comment type="caution">
    <text evidence="1">The sequence shown here is derived from an EMBL/GenBank/DDBJ whole genome shotgun (WGS) entry which is preliminary data.</text>
</comment>
<dbReference type="Proteomes" id="UP000639772">
    <property type="component" value="Unassembled WGS sequence"/>
</dbReference>
<dbReference type="GO" id="GO:0047372">
    <property type="term" value="F:monoacylglycerol lipase activity"/>
    <property type="evidence" value="ECO:0007669"/>
    <property type="project" value="TreeGrafter"/>
</dbReference>
<name>A0A835PC88_VANPL</name>
<reference evidence="1 2" key="1">
    <citation type="journal article" date="2020" name="Nat. Food">
        <title>A phased Vanilla planifolia genome enables genetic improvement of flavour and production.</title>
        <authorList>
            <person name="Hasing T."/>
            <person name="Tang H."/>
            <person name="Brym M."/>
            <person name="Khazi F."/>
            <person name="Huang T."/>
            <person name="Chambers A.H."/>
        </authorList>
    </citation>
    <scope>NUCLEOTIDE SEQUENCE [LARGE SCALE GENOMIC DNA]</scope>
    <source>
        <tissue evidence="1">Leaf</tissue>
    </source>
</reference>
<dbReference type="GO" id="GO:0004620">
    <property type="term" value="F:phospholipase activity"/>
    <property type="evidence" value="ECO:0007669"/>
    <property type="project" value="TreeGrafter"/>
</dbReference>